<gene>
    <name evidence="2" type="ORF">K0U00_04375</name>
</gene>
<dbReference type="InterPro" id="IPR022627">
    <property type="entry name" value="DUF3502"/>
</dbReference>
<comment type="caution">
    <text evidence="2">The sequence shown here is derived from an EMBL/GenBank/DDBJ whole genome shotgun (WGS) entry which is preliminary data.</text>
</comment>
<evidence type="ECO:0000313" key="3">
    <source>
        <dbReference type="Proteomes" id="UP001519887"/>
    </source>
</evidence>
<accession>A0ABS7BX84</accession>
<keyword evidence="3" id="KW-1185">Reference proteome</keyword>
<dbReference type="Pfam" id="PF12010">
    <property type="entry name" value="DUF3502"/>
    <property type="match status" value="1"/>
</dbReference>
<dbReference type="SUPFAM" id="SSF53850">
    <property type="entry name" value="Periplasmic binding protein-like II"/>
    <property type="match status" value="1"/>
</dbReference>
<dbReference type="EMBL" id="JAHZIK010000056">
    <property type="protein sequence ID" value="MBW7453268.1"/>
    <property type="molecule type" value="Genomic_DNA"/>
</dbReference>
<sequence>CRIKPGIEAQEAAATGYELVSVPFAQPVTQTSNITIIMQGIAQNSQNPEKAMQFLNLLYSDSQLLNLLDYGIEEKHYIKTSDTMIDYPSGITAATSGYTNSGIFFGNQLISYVFKGNEPDIWSKLQEFNQSAKKSRALGFTFNVEPVKTESAAVLNVLNQYKGGLETGTLDPKETLPKFMDKLKAAGLDAIMAEKQKQLDTWAQNNQ</sequence>
<proteinExistence type="predicted"/>
<dbReference type="Proteomes" id="UP001519887">
    <property type="component" value="Unassembled WGS sequence"/>
</dbReference>
<dbReference type="Gene3D" id="3.40.190.10">
    <property type="entry name" value="Periplasmic binding protein-like II"/>
    <property type="match status" value="1"/>
</dbReference>
<name>A0ABS7BX84_9BACL</name>
<feature type="domain" description="DUF3502" evidence="1">
    <location>
        <begin position="137"/>
        <end position="203"/>
    </location>
</feature>
<organism evidence="2 3">
    <name type="scientific">Paenibacillus sepulcri</name>
    <dbReference type="NCBI Taxonomy" id="359917"/>
    <lineage>
        <taxon>Bacteria</taxon>
        <taxon>Bacillati</taxon>
        <taxon>Bacillota</taxon>
        <taxon>Bacilli</taxon>
        <taxon>Bacillales</taxon>
        <taxon>Paenibacillaceae</taxon>
        <taxon>Paenibacillus</taxon>
    </lineage>
</organism>
<evidence type="ECO:0000259" key="1">
    <source>
        <dbReference type="Pfam" id="PF12010"/>
    </source>
</evidence>
<feature type="non-terminal residue" evidence="2">
    <location>
        <position position="1"/>
    </location>
</feature>
<reference evidence="2 3" key="1">
    <citation type="submission" date="2021-07" db="EMBL/GenBank/DDBJ databases">
        <title>Paenibacillus radiodurans sp. nov., isolated from the southeastern edge of Tengger Desert.</title>
        <authorList>
            <person name="Zhang G."/>
        </authorList>
    </citation>
    <scope>NUCLEOTIDE SEQUENCE [LARGE SCALE GENOMIC DNA]</scope>
    <source>
        <strain evidence="2 3">CCM 7311</strain>
    </source>
</reference>
<evidence type="ECO:0000313" key="2">
    <source>
        <dbReference type="EMBL" id="MBW7453268.1"/>
    </source>
</evidence>
<protein>
    <submittedName>
        <fullName evidence="2">DUF3502 domain-containing protein</fullName>
    </submittedName>
</protein>